<proteinExistence type="predicted"/>
<dbReference type="AlphaFoldDB" id="A0A317EDZ9"/>
<gene>
    <name evidence="1" type="ORF">DKG74_05770</name>
</gene>
<sequence>MAKIAISCRSTRRPGSELGRIASVNRKTLLGAALVALMAGSGPALAKITEAEAARLGQDLTPLGAEKAGNADGSIPAWDGGLTGMLPGVVPGISRPDPFPNEKPLFTIRAANVETYKDRLTPGQIALLKRYGDTFYMNVYPTHRTAALPPEVYQRIKEQATKVELEDGGYGLSNLGLSTVPFPIPKTGQEAIWNHLVRYRGQAFDRRVIQAVVKRDGGFTPMIYHDLLTFRSGTPETPDNADIVLKIVQKILQPQQLSGTTLLGIDRLNPVRQPRQAWMYNAGARRVMRAPEIGYDNPGIGSDGARTNDNYEMFNGGLDRYDWKLLGKREVYIPYNANRLDARGIPYTDILKPNHLNPELLRYELHRVWVVEATLKEGMRHLYARRTYYLDEDSWSIVGGEHYDGRGELWRVSEAHLLQYTEATVPFYCVETLYDLLGDRYIAFGMNNNEPYEIKFDWRADDDFYTPSNLRRIAD</sequence>
<comment type="caution">
    <text evidence="1">The sequence shown here is derived from an EMBL/GenBank/DDBJ whole genome shotgun (WGS) entry which is preliminary data.</text>
</comment>
<organism evidence="1 2">
    <name type="scientific">Zavarzinia aquatilis</name>
    <dbReference type="NCBI Taxonomy" id="2211142"/>
    <lineage>
        <taxon>Bacteria</taxon>
        <taxon>Pseudomonadati</taxon>
        <taxon>Pseudomonadota</taxon>
        <taxon>Alphaproteobacteria</taxon>
        <taxon>Rhodospirillales</taxon>
        <taxon>Zavarziniaceae</taxon>
        <taxon>Zavarzinia</taxon>
    </lineage>
</organism>
<dbReference type="Proteomes" id="UP000245461">
    <property type="component" value="Unassembled WGS sequence"/>
</dbReference>
<protein>
    <submittedName>
        <fullName evidence="1">DUF1329 domain-containing protein</fullName>
    </submittedName>
</protein>
<dbReference type="InterPro" id="IPR010752">
    <property type="entry name" value="DUF1329"/>
</dbReference>
<dbReference type="CDD" id="cd16329">
    <property type="entry name" value="LolA_like"/>
    <property type="match status" value="1"/>
</dbReference>
<accession>A0A317EDZ9</accession>
<dbReference type="Pfam" id="PF07044">
    <property type="entry name" value="DUF1329"/>
    <property type="match status" value="1"/>
</dbReference>
<dbReference type="OrthoDB" id="6757166at2"/>
<keyword evidence="2" id="KW-1185">Reference proteome</keyword>
<evidence type="ECO:0000313" key="1">
    <source>
        <dbReference type="EMBL" id="PWR25268.1"/>
    </source>
</evidence>
<dbReference type="Gene3D" id="2.50.20.10">
    <property type="entry name" value="Lipoprotein localisation LolA/LolB/LppX"/>
    <property type="match status" value="1"/>
</dbReference>
<reference evidence="1 2" key="1">
    <citation type="submission" date="2018-05" db="EMBL/GenBank/DDBJ databases">
        <title>Zavarzinia sp. HR-AS.</title>
        <authorList>
            <person name="Lee Y."/>
            <person name="Jeon C.O."/>
        </authorList>
    </citation>
    <scope>NUCLEOTIDE SEQUENCE [LARGE SCALE GENOMIC DNA]</scope>
    <source>
        <strain evidence="1 2">HR-AS</strain>
    </source>
</reference>
<name>A0A317EDZ9_9PROT</name>
<evidence type="ECO:0000313" key="2">
    <source>
        <dbReference type="Proteomes" id="UP000245461"/>
    </source>
</evidence>
<dbReference type="EMBL" id="QGLE01000002">
    <property type="protein sequence ID" value="PWR25268.1"/>
    <property type="molecule type" value="Genomic_DNA"/>
</dbReference>